<proteinExistence type="predicted"/>
<sequence>MSDYHVKLVNVRLKKITESGAAATDQVKNNSWVVSAGLPIEVQGNERDFEFEESFDGDLIGDENFVALWSRLFHPPSVGDVAPRAVAAASGAASSVSRRIRTAT</sequence>
<keyword evidence="2" id="KW-1185">Reference proteome</keyword>
<organism evidence="1 2">
    <name type="scientific">Xanthomonas translucens pv. translucens</name>
    <dbReference type="NCBI Taxonomy" id="134875"/>
    <lineage>
        <taxon>Bacteria</taxon>
        <taxon>Pseudomonadati</taxon>
        <taxon>Pseudomonadota</taxon>
        <taxon>Gammaproteobacteria</taxon>
        <taxon>Lysobacterales</taxon>
        <taxon>Lysobacteraceae</taxon>
        <taxon>Xanthomonas</taxon>
        <taxon>Xanthomonas translucens group</taxon>
    </lineage>
</organism>
<comment type="caution">
    <text evidence="1">The sequence shown here is derived from an EMBL/GenBank/DDBJ whole genome shotgun (WGS) entry which is preliminary data.</text>
</comment>
<dbReference type="EMBL" id="JBKAMQ010000002">
    <property type="protein sequence ID" value="MFN6509446.1"/>
    <property type="molecule type" value="Genomic_DNA"/>
</dbReference>
<name>A0ABW9L2V6_XANCT</name>
<dbReference type="Proteomes" id="UP001635788">
    <property type="component" value="Unassembled WGS sequence"/>
</dbReference>
<protein>
    <submittedName>
        <fullName evidence="1">Uncharacterized protein</fullName>
    </submittedName>
</protein>
<dbReference type="RefSeq" id="WP_155646498.1">
    <property type="nucleotide sequence ID" value="NZ_CP064001.1"/>
</dbReference>
<evidence type="ECO:0000313" key="1">
    <source>
        <dbReference type="EMBL" id="MFN6509446.1"/>
    </source>
</evidence>
<reference evidence="1 2" key="1">
    <citation type="submission" date="2024-12" db="EMBL/GenBank/DDBJ databases">
        <authorList>
            <person name="Alaofin S."/>
            <person name="Velasco D."/>
            <person name="Li D."/>
            <person name="Baldwin T."/>
            <person name="Liu Z."/>
            <person name="Schachterle J.K."/>
        </authorList>
    </citation>
    <scope>NUCLEOTIDE SEQUENCE [LARGE SCALE GENOMIC DNA]</scope>
    <source>
        <strain evidence="1 2">B1</strain>
    </source>
</reference>
<accession>A0ABW9L2V6</accession>
<evidence type="ECO:0000313" key="2">
    <source>
        <dbReference type="Proteomes" id="UP001635788"/>
    </source>
</evidence>
<gene>
    <name evidence="1" type="ORF">ACK3FC_20120</name>
</gene>